<dbReference type="Gene3D" id="1.20.1250.20">
    <property type="entry name" value="MFS general substrate transporter like domains"/>
    <property type="match status" value="1"/>
</dbReference>
<keyword evidence="10" id="KW-1185">Reference proteome</keyword>
<sequence>MLDALKVDGPSTASMLAKRTGQAVGNASHHLKVLAGAGLVEEAPELAKDKRERWWRLVSAETRWTTSEFGDDAAALALAREAEVLQLRRQVERVQQWMANADSDPVWDDAAFATQNRLTLSPQEMYAVAEEIMAVLKRWSEREIPEEGAERGPASSSRAASPHSHDPGHRTGCPAPRRQPERPPALVRRGRLGSRLTTTMVFPLLAVLVFDVGLGPLGLLPAATWLPWLLFSLPAGVWIDRGDPRRIMISADLASAAVTASVPIAWALGRLTLVHVVLAALGVGAGAVFFRTADSSFVPRVVAKDDLESANSRLFGTESAMQIAGPGVGGALVALVGVAYAVVLDTLSFLVSALCLVRMGPTSWPGPSPLRANRWPRPSVPGCGSSRAIRMCASPRSKAASRISP</sequence>
<dbReference type="InterPro" id="IPR036390">
    <property type="entry name" value="WH_DNA-bd_sf"/>
</dbReference>
<name>W6JX17_9MICO</name>
<dbReference type="SUPFAM" id="SSF103473">
    <property type="entry name" value="MFS general substrate transporter"/>
    <property type="match status" value="1"/>
</dbReference>
<keyword evidence="4 8" id="KW-0812">Transmembrane</keyword>
<evidence type="ECO:0000256" key="3">
    <source>
        <dbReference type="ARBA" id="ARBA00022475"/>
    </source>
</evidence>
<comment type="caution">
    <text evidence="9">The sequence shown here is derived from an EMBL/GenBank/DDBJ whole genome shotgun (WGS) entry which is preliminary data.</text>
</comment>
<dbReference type="STRING" id="1193182.BN11_2530002"/>
<evidence type="ECO:0000256" key="6">
    <source>
        <dbReference type="ARBA" id="ARBA00023136"/>
    </source>
</evidence>
<dbReference type="AlphaFoldDB" id="W6JX17"/>
<evidence type="ECO:0000256" key="1">
    <source>
        <dbReference type="ARBA" id="ARBA00004651"/>
    </source>
</evidence>
<dbReference type="CDD" id="cd06173">
    <property type="entry name" value="MFS_MefA_like"/>
    <property type="match status" value="1"/>
</dbReference>
<feature type="transmembrane region" description="Helical" evidence="8">
    <location>
        <begin position="247"/>
        <end position="266"/>
    </location>
</feature>
<dbReference type="InterPro" id="IPR011991">
    <property type="entry name" value="ArsR-like_HTH"/>
</dbReference>
<protein>
    <recommendedName>
        <fullName evidence="11">HTH arsR-type domain-containing protein</fullName>
    </recommendedName>
</protein>
<evidence type="ECO:0000256" key="4">
    <source>
        <dbReference type="ARBA" id="ARBA00022692"/>
    </source>
</evidence>
<evidence type="ECO:0000313" key="10">
    <source>
        <dbReference type="Proteomes" id="UP000035763"/>
    </source>
</evidence>
<dbReference type="RefSeq" id="WP_201329271.1">
    <property type="nucleotide sequence ID" value="NZ_HG764815.1"/>
</dbReference>
<evidence type="ECO:0000313" key="9">
    <source>
        <dbReference type="EMBL" id="CCH73291.1"/>
    </source>
</evidence>
<dbReference type="Gene3D" id="1.10.10.10">
    <property type="entry name" value="Winged helix-like DNA-binding domain superfamily/Winged helix DNA-binding domain"/>
    <property type="match status" value="1"/>
</dbReference>
<dbReference type="Proteomes" id="UP000035763">
    <property type="component" value="Unassembled WGS sequence"/>
</dbReference>
<evidence type="ECO:0008006" key="11">
    <source>
        <dbReference type="Google" id="ProtNLM"/>
    </source>
</evidence>
<dbReference type="Pfam" id="PF05977">
    <property type="entry name" value="MFS_3"/>
    <property type="match status" value="1"/>
</dbReference>
<dbReference type="EMBL" id="CAJA01000172">
    <property type="protein sequence ID" value="CCH73291.1"/>
    <property type="molecule type" value="Genomic_DNA"/>
</dbReference>
<dbReference type="InterPro" id="IPR036388">
    <property type="entry name" value="WH-like_DNA-bd_sf"/>
</dbReference>
<comment type="subcellular location">
    <subcellularLocation>
        <location evidence="1">Cell membrane</location>
        <topology evidence="1">Multi-pass membrane protein</topology>
    </subcellularLocation>
</comment>
<dbReference type="GO" id="GO:0005886">
    <property type="term" value="C:plasma membrane"/>
    <property type="evidence" value="ECO:0007669"/>
    <property type="project" value="UniProtKB-SubCell"/>
</dbReference>
<accession>W6JX17</accession>
<dbReference type="Pfam" id="PF12840">
    <property type="entry name" value="HTH_20"/>
    <property type="match status" value="1"/>
</dbReference>
<feature type="transmembrane region" description="Helical" evidence="8">
    <location>
        <begin position="331"/>
        <end position="359"/>
    </location>
</feature>
<feature type="compositionally biased region" description="Low complexity" evidence="7">
    <location>
        <begin position="151"/>
        <end position="162"/>
    </location>
</feature>
<feature type="transmembrane region" description="Helical" evidence="8">
    <location>
        <begin position="272"/>
        <end position="290"/>
    </location>
</feature>
<organism evidence="9 10">
    <name type="scientific">Nostocoides australiense Ben110</name>
    <dbReference type="NCBI Taxonomy" id="1193182"/>
    <lineage>
        <taxon>Bacteria</taxon>
        <taxon>Bacillati</taxon>
        <taxon>Actinomycetota</taxon>
        <taxon>Actinomycetes</taxon>
        <taxon>Micrococcales</taxon>
        <taxon>Intrasporangiaceae</taxon>
        <taxon>Nostocoides</taxon>
    </lineage>
</organism>
<dbReference type="InterPro" id="IPR010290">
    <property type="entry name" value="TM_effector"/>
</dbReference>
<dbReference type="PANTHER" id="PTHR23513:SF6">
    <property type="entry name" value="MAJOR FACILITATOR SUPERFAMILY ASSOCIATED DOMAIN-CONTAINING PROTEIN"/>
    <property type="match status" value="1"/>
</dbReference>
<keyword evidence="3" id="KW-1003">Cell membrane</keyword>
<keyword evidence="6 8" id="KW-0472">Membrane</keyword>
<evidence type="ECO:0000256" key="8">
    <source>
        <dbReference type="SAM" id="Phobius"/>
    </source>
</evidence>
<keyword evidence="2" id="KW-0813">Transport</keyword>
<evidence type="ECO:0000256" key="2">
    <source>
        <dbReference type="ARBA" id="ARBA00022448"/>
    </source>
</evidence>
<reference evidence="9 10" key="1">
    <citation type="journal article" date="2013" name="ISME J.">
        <title>A metabolic model for members of the genus Tetrasphaera involved in enhanced biological phosphorus removal.</title>
        <authorList>
            <person name="Kristiansen R."/>
            <person name="Nguyen H.T.T."/>
            <person name="Saunders A.M."/>
            <person name="Nielsen J.L."/>
            <person name="Wimmer R."/>
            <person name="Le V.Q."/>
            <person name="McIlroy S.J."/>
            <person name="Petrovski S."/>
            <person name="Seviour R.J."/>
            <person name="Calteau A."/>
            <person name="Nielsen K.L."/>
            <person name="Nielsen P.H."/>
        </authorList>
    </citation>
    <scope>NUCLEOTIDE SEQUENCE [LARGE SCALE GENOMIC DNA]</scope>
    <source>
        <strain evidence="9 10">Ben110</strain>
    </source>
</reference>
<feature type="region of interest" description="Disordered" evidence="7">
    <location>
        <begin position="144"/>
        <end position="189"/>
    </location>
</feature>
<dbReference type="PANTHER" id="PTHR23513">
    <property type="entry name" value="INTEGRAL MEMBRANE EFFLUX PROTEIN-RELATED"/>
    <property type="match status" value="1"/>
</dbReference>
<dbReference type="SUPFAM" id="SSF46785">
    <property type="entry name" value="Winged helix' DNA-binding domain"/>
    <property type="match status" value="1"/>
</dbReference>
<proteinExistence type="predicted"/>
<keyword evidence="5 8" id="KW-1133">Transmembrane helix</keyword>
<dbReference type="InterPro" id="IPR036259">
    <property type="entry name" value="MFS_trans_sf"/>
</dbReference>
<dbReference type="CDD" id="cd00090">
    <property type="entry name" value="HTH_ARSR"/>
    <property type="match status" value="1"/>
</dbReference>
<evidence type="ECO:0000256" key="7">
    <source>
        <dbReference type="SAM" id="MobiDB-lite"/>
    </source>
</evidence>
<evidence type="ECO:0000256" key="5">
    <source>
        <dbReference type="ARBA" id="ARBA00022989"/>
    </source>
</evidence>
<gene>
    <name evidence="9" type="ORF">BN11_2530002</name>
</gene>